<feature type="transmembrane region" description="Helical" evidence="1">
    <location>
        <begin position="204"/>
        <end position="228"/>
    </location>
</feature>
<dbReference type="PROSITE" id="PS51257">
    <property type="entry name" value="PROKAR_LIPOPROTEIN"/>
    <property type="match status" value="1"/>
</dbReference>
<dbReference type="AlphaFoldDB" id="A0A2U3N2F9"/>
<sequence length="233" mass="26376">MRYMILLKIILGGIFLTGCTTTKYISQPINEKIYSIAYQVEQDNLGKVYAIGEKFDYVISPCDKSITYTKESSERCRNGLAFIVKNRQYIRGVVLDFELKKTDSKINVTQGYYKAFLPTNSIGKKEFQDKNSFLYKEITKDEENQFSISNDDFIKVIIPFQGEVVKLSNREQILKLGQFKEPLIVQTSMSEVKKSRSLMPIAKGIGAVIIAPVGLVLMIPGVAIIGYCESHHC</sequence>
<evidence type="ECO:0000313" key="3">
    <source>
        <dbReference type="Proteomes" id="UP000245974"/>
    </source>
</evidence>
<protein>
    <recommendedName>
        <fullName evidence="4">Lipoprotein</fullName>
    </recommendedName>
</protein>
<gene>
    <name evidence="2" type="ORF">KPC_3036</name>
</gene>
<dbReference type="RefSeq" id="WP_121975270.1">
    <property type="nucleotide sequence ID" value="NZ_OOGT01000182.1"/>
</dbReference>
<organism evidence="2 3">
    <name type="scientific">Acinetobacter stercoris</name>
    <dbReference type="NCBI Taxonomy" id="2126983"/>
    <lineage>
        <taxon>Bacteria</taxon>
        <taxon>Pseudomonadati</taxon>
        <taxon>Pseudomonadota</taxon>
        <taxon>Gammaproteobacteria</taxon>
        <taxon>Moraxellales</taxon>
        <taxon>Moraxellaceae</taxon>
        <taxon>Acinetobacter</taxon>
    </lineage>
</organism>
<keyword evidence="3" id="KW-1185">Reference proteome</keyword>
<reference evidence="3" key="1">
    <citation type="submission" date="2018-03" db="EMBL/GenBank/DDBJ databases">
        <authorList>
            <person name="Blom J."/>
        </authorList>
    </citation>
    <scope>NUCLEOTIDE SEQUENCE [LARGE SCALE GENOMIC DNA]</scope>
    <source>
        <strain evidence="3">KPC-SM-21</strain>
    </source>
</reference>
<dbReference type="Proteomes" id="UP000245974">
    <property type="component" value="Unassembled WGS sequence"/>
</dbReference>
<proteinExistence type="predicted"/>
<accession>A0A2U3N2F9</accession>
<keyword evidence="1" id="KW-0472">Membrane</keyword>
<dbReference type="InParanoid" id="A0A2U3N2F9"/>
<name>A0A2U3N2F9_9GAMM</name>
<keyword evidence="1" id="KW-1133">Transmembrane helix</keyword>
<evidence type="ECO:0008006" key="4">
    <source>
        <dbReference type="Google" id="ProtNLM"/>
    </source>
</evidence>
<evidence type="ECO:0000256" key="1">
    <source>
        <dbReference type="SAM" id="Phobius"/>
    </source>
</evidence>
<dbReference type="EMBL" id="OOGT01000182">
    <property type="protein sequence ID" value="SPL71858.1"/>
    <property type="molecule type" value="Genomic_DNA"/>
</dbReference>
<evidence type="ECO:0000313" key="2">
    <source>
        <dbReference type="EMBL" id="SPL71858.1"/>
    </source>
</evidence>
<keyword evidence="1" id="KW-0812">Transmembrane</keyword>